<organism evidence="2 4">
    <name type="scientific">Leyella lascolaii</name>
    <dbReference type="NCBI Taxonomy" id="1776379"/>
    <lineage>
        <taxon>Bacteria</taxon>
        <taxon>Pseudomonadati</taxon>
        <taxon>Bacteroidota</taxon>
        <taxon>Bacteroidia</taxon>
        <taxon>Bacteroidales</taxon>
        <taxon>Prevotellaceae</taxon>
        <taxon>Leyella</taxon>
    </lineage>
</organism>
<gene>
    <name evidence="1" type="ORF">QVN81_08785</name>
    <name evidence="2" type="ORF">QVN84_06575</name>
</gene>
<evidence type="ECO:0000313" key="3">
    <source>
        <dbReference type="Proteomes" id="UP001167831"/>
    </source>
</evidence>
<keyword evidence="3" id="KW-1185">Reference proteome</keyword>
<comment type="caution">
    <text evidence="2">The sequence shown here is derived from an EMBL/GenBank/DDBJ whole genome shotgun (WGS) entry which is preliminary data.</text>
</comment>
<sequence>MKYLLTIMLIVTLAGCNESEEQKAARMLARIDSLYEEGHYKEVLDSIVSLRSAYPSAVETRKKALKVWQNASLKLAQDDIARTDVLLQETLRKIEAETDLRKANLLRVRRDSLQARYEAMCGVVKMIHMRQKEL</sequence>
<evidence type="ECO:0000313" key="4">
    <source>
        <dbReference type="Proteomes" id="UP001168478"/>
    </source>
</evidence>
<dbReference type="Proteomes" id="UP001167831">
    <property type="component" value="Unassembled WGS sequence"/>
</dbReference>
<reference evidence="2" key="1">
    <citation type="submission" date="2023-06" db="EMBL/GenBank/DDBJ databases">
        <authorList>
            <person name="Zeman M."/>
            <person name="Kubasova T."/>
            <person name="Jahodarova E."/>
            <person name="Nykrynova M."/>
            <person name="Rychlik I."/>
        </authorList>
    </citation>
    <scope>NUCLEOTIDE SEQUENCE</scope>
    <source>
        <strain evidence="2">ET15</strain>
        <strain evidence="1">ET37</strain>
    </source>
</reference>
<dbReference type="Proteomes" id="UP001168478">
    <property type="component" value="Unassembled WGS sequence"/>
</dbReference>
<proteinExistence type="predicted"/>
<dbReference type="AlphaFoldDB" id="A0AAW7JTN5"/>
<name>A0AAW7JTN5_9BACT</name>
<evidence type="ECO:0000313" key="2">
    <source>
        <dbReference type="EMBL" id="MDN0025186.1"/>
    </source>
</evidence>
<reference evidence="2" key="2">
    <citation type="submission" date="2023-08" db="EMBL/GenBank/DDBJ databases">
        <title>Identification and characterization of horizontal gene transfer across gut microbiota members of farm animals based on homology search.</title>
        <authorList>
            <person name="Schwarzerova J."/>
            <person name="Nykrynova M."/>
            <person name="Jureckova K."/>
            <person name="Cejkova D."/>
            <person name="Rychlik I."/>
        </authorList>
    </citation>
    <scope>NUCLEOTIDE SEQUENCE</scope>
    <source>
        <strain evidence="2">ET15</strain>
        <strain evidence="1">ET37</strain>
    </source>
</reference>
<dbReference type="EMBL" id="JAUEIF010000004">
    <property type="protein sequence ID" value="MDN0025186.1"/>
    <property type="molecule type" value="Genomic_DNA"/>
</dbReference>
<dbReference type="EMBL" id="JAUEIE010000008">
    <property type="protein sequence ID" value="MDN0023111.1"/>
    <property type="molecule type" value="Genomic_DNA"/>
</dbReference>
<protein>
    <recommendedName>
        <fullName evidence="5">Lipoprotein</fullName>
    </recommendedName>
</protein>
<dbReference type="PROSITE" id="PS51257">
    <property type="entry name" value="PROKAR_LIPOPROTEIN"/>
    <property type="match status" value="1"/>
</dbReference>
<evidence type="ECO:0000313" key="1">
    <source>
        <dbReference type="EMBL" id="MDN0023111.1"/>
    </source>
</evidence>
<accession>A0AAW7JTN5</accession>
<evidence type="ECO:0008006" key="5">
    <source>
        <dbReference type="Google" id="ProtNLM"/>
    </source>
</evidence>
<dbReference type="RefSeq" id="WP_273530919.1">
    <property type="nucleotide sequence ID" value="NZ_CALUKV010000002.1"/>
</dbReference>